<reference evidence="1 2" key="1">
    <citation type="submission" date="2016-10" db="EMBL/GenBank/DDBJ databases">
        <title>The whole genome sequencing and assembly of Aeribacillus pallidus KCTC3564 strain.</title>
        <authorList>
            <person name="Lee Y.-J."/>
            <person name="Park M.-K."/>
            <person name="Yi H."/>
            <person name="Bahn Y.-S."/>
            <person name="Kim J.F."/>
            <person name="Lee D.-W."/>
        </authorList>
    </citation>
    <scope>NUCLEOTIDE SEQUENCE [LARGE SCALE GENOMIC DNA]</scope>
    <source>
        <strain evidence="1 2">KCTC3564</strain>
    </source>
</reference>
<evidence type="ECO:0000313" key="2">
    <source>
        <dbReference type="Proteomes" id="UP000214606"/>
    </source>
</evidence>
<organism evidence="1 2">
    <name type="scientific">Aeribacillus pallidus</name>
    <dbReference type="NCBI Taxonomy" id="33936"/>
    <lineage>
        <taxon>Bacteria</taxon>
        <taxon>Bacillati</taxon>
        <taxon>Bacillota</taxon>
        <taxon>Bacilli</taxon>
        <taxon>Bacillales</taxon>
        <taxon>Bacillaceae</taxon>
        <taxon>Aeribacillus</taxon>
    </lineage>
</organism>
<evidence type="ECO:0000313" key="1">
    <source>
        <dbReference type="EMBL" id="ASS89583.1"/>
    </source>
</evidence>
<dbReference type="Proteomes" id="UP000214606">
    <property type="component" value="Chromosome"/>
</dbReference>
<protein>
    <submittedName>
        <fullName evidence="1">Uncharacterized protein</fullName>
    </submittedName>
</protein>
<gene>
    <name evidence="1" type="ORF">AP3564_04320</name>
</gene>
<sequence length="62" mass="7234">MFAFFVPKKSPLSIWALSTVYLKNILSKLVLFSFTLSKNIYIKIFEFEIFFGYDNIKTKGGK</sequence>
<dbReference type="AlphaFoldDB" id="A0A223E2Y7"/>
<dbReference type="KEGG" id="apak:AP3564_04320"/>
<name>A0A223E2Y7_9BACI</name>
<accession>A0A223E2Y7</accession>
<dbReference type="EMBL" id="CP017703">
    <property type="protein sequence ID" value="ASS89583.1"/>
    <property type="molecule type" value="Genomic_DNA"/>
</dbReference>
<proteinExistence type="predicted"/>